<dbReference type="Proteomes" id="UP000001059">
    <property type="component" value="Chromosome"/>
</dbReference>
<accession>D5EC49</accession>
<organism evidence="1 2">
    <name type="scientific">Methanohalophilus mahii (strain ATCC 35705 / DSM 5219 / SLP)</name>
    <dbReference type="NCBI Taxonomy" id="547558"/>
    <lineage>
        <taxon>Archaea</taxon>
        <taxon>Methanobacteriati</taxon>
        <taxon>Methanobacteriota</taxon>
        <taxon>Stenosarchaea group</taxon>
        <taxon>Methanomicrobia</taxon>
        <taxon>Methanosarcinales</taxon>
        <taxon>Methanosarcinaceae</taxon>
        <taxon>Methanohalophilus</taxon>
    </lineage>
</organism>
<dbReference type="STRING" id="547558.Mmah_1246"/>
<reference evidence="1 2" key="1">
    <citation type="submission" date="2010-03" db="EMBL/GenBank/DDBJ databases">
        <title>The complete genome of Methanohalophilus mahii DSM 5219.</title>
        <authorList>
            <consortium name="US DOE Joint Genome Institute (JGI-PGF)"/>
            <person name="Lucas S."/>
            <person name="Copeland A."/>
            <person name="Lapidus A."/>
            <person name="Glavina del Rio T."/>
            <person name="Dalin E."/>
            <person name="Tice H."/>
            <person name="Bruce D."/>
            <person name="Goodwin L."/>
            <person name="Pitluck S."/>
            <person name="Kyrpides N."/>
            <person name="Mavromatis K."/>
            <person name="Ivanova N."/>
            <person name="Lykidis A."/>
            <person name="Saunders E."/>
            <person name="Brettin T."/>
            <person name="Detter J.C."/>
            <person name="Han C."/>
            <person name="Land M."/>
            <person name="Hauser L."/>
            <person name="Markowitz V."/>
            <person name="Cheng J.-F."/>
            <person name="Hugenholtz P."/>
            <person name="Woyke T."/>
            <person name="Wu D."/>
            <person name="Spring S."/>
            <person name="Schneider S."/>
            <person name="Schroeder M."/>
            <person name="Klenk H.-P."/>
            <person name="Eisen J.A."/>
        </authorList>
    </citation>
    <scope>NUCLEOTIDE SEQUENCE [LARGE SCALE GENOMIC DNA]</scope>
    <source>
        <strain evidence="2">ATCC 35705 / DSM 5219 / SLP</strain>
    </source>
</reference>
<dbReference type="AlphaFoldDB" id="D5EC49"/>
<sequence length="32" mass="3756">MLDENVACIIHKGMFRRQELVQLINDLKNAEN</sequence>
<dbReference type="KEGG" id="mmh:Mmah_1246"/>
<dbReference type="HOGENOM" id="CLU_3387476_0_0_2"/>
<evidence type="ECO:0000313" key="1">
    <source>
        <dbReference type="EMBL" id="ADE36750.1"/>
    </source>
</evidence>
<dbReference type="EMBL" id="CP001994">
    <property type="protein sequence ID" value="ADE36750.1"/>
    <property type="molecule type" value="Genomic_DNA"/>
</dbReference>
<proteinExistence type="predicted"/>
<keyword evidence="2" id="KW-1185">Reference proteome</keyword>
<protein>
    <submittedName>
        <fullName evidence="1">Uncharacterized protein</fullName>
    </submittedName>
</protein>
<gene>
    <name evidence="1" type="ordered locus">Mmah_1246</name>
</gene>
<evidence type="ECO:0000313" key="2">
    <source>
        <dbReference type="Proteomes" id="UP000001059"/>
    </source>
</evidence>
<name>D5EC49_METMS</name>